<dbReference type="SUPFAM" id="SSF50447">
    <property type="entry name" value="Translation proteins"/>
    <property type="match status" value="1"/>
</dbReference>
<keyword evidence="4" id="KW-0396">Initiation factor</keyword>
<feature type="compositionally biased region" description="Basic and acidic residues" evidence="3">
    <location>
        <begin position="80"/>
        <end position="92"/>
    </location>
</feature>
<dbReference type="OrthoDB" id="4928at2759"/>
<dbReference type="GO" id="GO:0003743">
    <property type="term" value="F:translation initiation factor activity"/>
    <property type="evidence" value="ECO:0007669"/>
    <property type="project" value="UniProtKB-KW"/>
</dbReference>
<dbReference type="PANTHER" id="PTHR43381:SF4">
    <property type="entry name" value="EUKARYOTIC TRANSLATION INITIATION FACTOR 5B"/>
    <property type="match status" value="1"/>
</dbReference>
<evidence type="ECO:0000313" key="5">
    <source>
        <dbReference type="Proteomes" id="UP000327157"/>
    </source>
</evidence>
<dbReference type="SUPFAM" id="SSF52156">
    <property type="entry name" value="Initiation factor IF2/eIF5b, domain 3"/>
    <property type="match status" value="1"/>
</dbReference>
<evidence type="ECO:0000313" key="4">
    <source>
        <dbReference type="EMBL" id="KAB2615315.1"/>
    </source>
</evidence>
<keyword evidence="5" id="KW-1185">Reference proteome</keyword>
<reference evidence="4 5" key="1">
    <citation type="submission" date="2019-09" db="EMBL/GenBank/DDBJ databases">
        <authorList>
            <person name="Ou C."/>
        </authorList>
    </citation>
    <scope>NUCLEOTIDE SEQUENCE [LARGE SCALE GENOMIC DNA]</scope>
    <source>
        <strain evidence="4">S2</strain>
        <tissue evidence="4">Leaf</tissue>
    </source>
</reference>
<reference evidence="4 5" key="3">
    <citation type="submission" date="2019-11" db="EMBL/GenBank/DDBJ databases">
        <title>A de novo genome assembly of a pear dwarfing rootstock.</title>
        <authorList>
            <person name="Wang F."/>
            <person name="Wang J."/>
            <person name="Li S."/>
            <person name="Zhang Y."/>
            <person name="Fang M."/>
            <person name="Ma L."/>
            <person name="Zhao Y."/>
            <person name="Jiang S."/>
        </authorList>
    </citation>
    <scope>NUCLEOTIDE SEQUENCE [LARGE SCALE GENOMIC DNA]</scope>
    <source>
        <strain evidence="4">S2</strain>
        <tissue evidence="4">Leaf</tissue>
    </source>
</reference>
<organism evidence="4 5">
    <name type="scientific">Pyrus ussuriensis x Pyrus communis</name>
    <dbReference type="NCBI Taxonomy" id="2448454"/>
    <lineage>
        <taxon>Eukaryota</taxon>
        <taxon>Viridiplantae</taxon>
        <taxon>Streptophyta</taxon>
        <taxon>Embryophyta</taxon>
        <taxon>Tracheophyta</taxon>
        <taxon>Spermatophyta</taxon>
        <taxon>Magnoliopsida</taxon>
        <taxon>eudicotyledons</taxon>
        <taxon>Gunneridae</taxon>
        <taxon>Pentapetalae</taxon>
        <taxon>rosids</taxon>
        <taxon>fabids</taxon>
        <taxon>Rosales</taxon>
        <taxon>Rosaceae</taxon>
        <taxon>Amygdaloideae</taxon>
        <taxon>Maleae</taxon>
        <taxon>Pyrus</taxon>
    </lineage>
</organism>
<dbReference type="AlphaFoldDB" id="A0A5N5GIG0"/>
<keyword evidence="4" id="KW-0648">Protein biosynthesis</keyword>
<reference evidence="5" key="2">
    <citation type="submission" date="2019-10" db="EMBL/GenBank/DDBJ databases">
        <title>A de novo genome assembly of a pear dwarfing rootstock.</title>
        <authorList>
            <person name="Wang F."/>
            <person name="Wang J."/>
            <person name="Li S."/>
            <person name="Zhang Y."/>
            <person name="Fang M."/>
            <person name="Ma L."/>
            <person name="Zhao Y."/>
            <person name="Jiang S."/>
        </authorList>
    </citation>
    <scope>NUCLEOTIDE SEQUENCE [LARGE SCALE GENOMIC DNA]</scope>
</reference>
<evidence type="ECO:0000256" key="3">
    <source>
        <dbReference type="SAM" id="MobiDB-lite"/>
    </source>
</evidence>
<evidence type="ECO:0000256" key="1">
    <source>
        <dbReference type="ARBA" id="ARBA00022741"/>
    </source>
</evidence>
<feature type="region of interest" description="Disordered" evidence="3">
    <location>
        <begin position="1"/>
        <end position="37"/>
    </location>
</feature>
<accession>A0A5N5GIG0</accession>
<comment type="caution">
    <text evidence="4">The sequence shown here is derived from an EMBL/GenBank/DDBJ whole genome shotgun (WGS) entry which is preliminary data.</text>
</comment>
<dbReference type="GO" id="GO:0005525">
    <property type="term" value="F:GTP binding"/>
    <property type="evidence" value="ECO:0007669"/>
    <property type="project" value="UniProtKB-KW"/>
</dbReference>
<dbReference type="EMBL" id="SMOL01000402">
    <property type="protein sequence ID" value="KAB2615315.1"/>
    <property type="molecule type" value="Genomic_DNA"/>
</dbReference>
<feature type="compositionally biased region" description="Basic and acidic residues" evidence="3">
    <location>
        <begin position="19"/>
        <end position="30"/>
    </location>
</feature>
<dbReference type="InterPro" id="IPR009000">
    <property type="entry name" value="Transl_B-barrel_sf"/>
</dbReference>
<keyword evidence="1" id="KW-0547">Nucleotide-binding</keyword>
<proteinExistence type="predicted"/>
<evidence type="ECO:0000256" key="2">
    <source>
        <dbReference type="ARBA" id="ARBA00023134"/>
    </source>
</evidence>
<name>A0A5N5GIG0_9ROSA</name>
<dbReference type="PANTHER" id="PTHR43381">
    <property type="entry name" value="TRANSLATION INITIATION FACTOR IF-2-RELATED"/>
    <property type="match status" value="1"/>
</dbReference>
<dbReference type="Gene3D" id="2.40.30.10">
    <property type="entry name" value="Translation factors"/>
    <property type="match status" value="2"/>
</dbReference>
<protein>
    <submittedName>
        <fullName evidence="4">Eukaryotic translation initiation factor 5B-like</fullName>
    </submittedName>
</protein>
<sequence>MADPGENEEVADITMQSAVEKKKREGEGEKASAAAGDGCRFRGGIFNACRGKILQSDNDDAEWDAKSWDDALKHGSSYEPEPRTEKDVKNADTKTAVTTRSQSIKRHYQDHSEIEAAQFIKIVDVEGHEHAIAGTSRSVVGPHDDMEAVKNLAIMELGFSMFDKRTSEGGWVQASTVGSLEALLEFLKAPEANIPGAKKFASNLGIKIFIDDVIYRLSAHFKAYINKIEEKKKEFADEAVYPCVLNILPNYVVNKKDLIAVGVKVLNGTAKVGTPSCIPERNFINTRRIESIRETNKESVAKASEGDTGIHSM</sequence>
<keyword evidence="2" id="KW-0342">GTP-binding</keyword>
<dbReference type="GO" id="GO:0005739">
    <property type="term" value="C:mitochondrion"/>
    <property type="evidence" value="ECO:0007669"/>
    <property type="project" value="TreeGrafter"/>
</dbReference>
<dbReference type="InterPro" id="IPR015760">
    <property type="entry name" value="TIF_IF2"/>
</dbReference>
<feature type="region of interest" description="Disordered" evidence="3">
    <location>
        <begin position="72"/>
        <end position="108"/>
    </location>
</feature>
<gene>
    <name evidence="4" type="ORF">D8674_021903</name>
</gene>
<feature type="compositionally biased region" description="Polar residues" evidence="3">
    <location>
        <begin position="93"/>
        <end position="102"/>
    </location>
</feature>
<dbReference type="Proteomes" id="UP000327157">
    <property type="component" value="Chromosome 3"/>
</dbReference>
<feature type="compositionally biased region" description="Acidic residues" evidence="3">
    <location>
        <begin position="1"/>
        <end position="11"/>
    </location>
</feature>
<dbReference type="InterPro" id="IPR036925">
    <property type="entry name" value="TIF_IF2_dom3_sf"/>
</dbReference>